<dbReference type="PANTHER" id="PTHR33870">
    <property type="entry name" value="CARDIOMYOPATHY-ASSOCIATED PROTEIN"/>
    <property type="match status" value="1"/>
</dbReference>
<feature type="transmembrane region" description="Helical" evidence="2">
    <location>
        <begin position="38"/>
        <end position="57"/>
    </location>
</feature>
<feature type="region of interest" description="Disordered" evidence="1">
    <location>
        <begin position="467"/>
        <end position="526"/>
    </location>
</feature>
<feature type="compositionally biased region" description="Basic and acidic residues" evidence="1">
    <location>
        <begin position="338"/>
        <end position="355"/>
    </location>
</feature>
<feature type="compositionally biased region" description="Polar residues" evidence="1">
    <location>
        <begin position="477"/>
        <end position="494"/>
    </location>
</feature>
<protein>
    <submittedName>
        <fullName evidence="3">Uncharacterized protein</fullName>
    </submittedName>
</protein>
<dbReference type="PANTHER" id="PTHR33870:SF27">
    <property type="entry name" value="OS05G0490400 PROTEIN"/>
    <property type="match status" value="1"/>
</dbReference>
<keyword evidence="2" id="KW-0812">Transmembrane</keyword>
<dbReference type="OrthoDB" id="1908091at2759"/>
<gene>
    <name evidence="3" type="ORF">EJB05_36098</name>
</gene>
<feature type="compositionally biased region" description="Basic and acidic residues" evidence="1">
    <location>
        <begin position="509"/>
        <end position="518"/>
    </location>
</feature>
<name>A0A5J9U8L4_9POAL</name>
<evidence type="ECO:0000313" key="3">
    <source>
        <dbReference type="EMBL" id="TVU19916.1"/>
    </source>
</evidence>
<feature type="region of interest" description="Disordered" evidence="1">
    <location>
        <begin position="338"/>
        <end position="380"/>
    </location>
</feature>
<accession>A0A5J9U8L4</accession>
<evidence type="ECO:0000256" key="2">
    <source>
        <dbReference type="SAM" id="Phobius"/>
    </source>
</evidence>
<feature type="non-terminal residue" evidence="3">
    <location>
        <position position="1"/>
    </location>
</feature>
<dbReference type="Proteomes" id="UP000324897">
    <property type="component" value="Chromosome 7"/>
</dbReference>
<feature type="compositionally biased region" description="Basic and acidic residues" evidence="1">
    <location>
        <begin position="371"/>
        <end position="380"/>
    </location>
</feature>
<feature type="transmembrane region" description="Helical" evidence="2">
    <location>
        <begin position="192"/>
        <end position="214"/>
    </location>
</feature>
<dbReference type="Gramene" id="TVU19916">
    <property type="protein sequence ID" value="TVU19916"/>
    <property type="gene ID" value="EJB05_36098"/>
</dbReference>
<feature type="compositionally biased region" description="Polar residues" evidence="1">
    <location>
        <begin position="360"/>
        <end position="369"/>
    </location>
</feature>
<evidence type="ECO:0000256" key="1">
    <source>
        <dbReference type="SAM" id="MobiDB-lite"/>
    </source>
</evidence>
<organism evidence="3 4">
    <name type="scientific">Eragrostis curvula</name>
    <name type="common">weeping love grass</name>
    <dbReference type="NCBI Taxonomy" id="38414"/>
    <lineage>
        <taxon>Eukaryota</taxon>
        <taxon>Viridiplantae</taxon>
        <taxon>Streptophyta</taxon>
        <taxon>Embryophyta</taxon>
        <taxon>Tracheophyta</taxon>
        <taxon>Spermatophyta</taxon>
        <taxon>Magnoliopsida</taxon>
        <taxon>Liliopsida</taxon>
        <taxon>Poales</taxon>
        <taxon>Poaceae</taxon>
        <taxon>PACMAD clade</taxon>
        <taxon>Chloridoideae</taxon>
        <taxon>Eragrostideae</taxon>
        <taxon>Eragrostidinae</taxon>
        <taxon>Eragrostis</taxon>
    </lineage>
</organism>
<keyword evidence="2" id="KW-1133">Transmembrane helix</keyword>
<proteinExistence type="predicted"/>
<sequence length="758" mass="83571">HPAPLHSHPPAAPPPAWTHVRAETPGAAAGTAATFPHYRAALLLSGCVLPALLPPALSGHRHRHFRPAAALEACSGWRSVRAVPSTVIQPRDRRLPPLLLGLFCCLPRSPRTRVSSCSEGASRFSDPEIFLFLWATEAAQAMDAEAKHEASCSIKKTLKYFIRVSWRCASEHRALFSLALLLYLLYKSSPGFFAFLLTSSPVIICTTFLLAALLSYGIKDPPEINEGEKVLSDNSAAKFGSSSRNVQMEEYKRFSVPSVKENIIREASFGRRNSNKHFDLDESVPLLKGGCQGDERIDDAGGRLEKMLDSVPCTKTLEQEVSMEVYMKADAEKECKDTVSSTHKKDDVHQNEADGKGTTVDLSQSGESENVSEHKAAVGEAGKRRWGRAFSVRRRFPKLADIKVEDTSINSSVDNQLDYSLYSQFTRAISHDCSSGFDFDPDNAELDSTDVPMANTATVPDATETEPLLGADFSCPVPTNNDNSDNHSNVCSQDSETDSDSNDVADNSMAKEDGEENKASGNEPSFLWTADDEKNAMDLGYSEIERNRRLEILMAKRKSRKHMSFELDGSDVSSFRPQALAISARRLNPFADDAEVPGSAPSVLHSRKNPFAFLAEQSDNSGVLARDNINPQEVLPVSQQDTTFKRHESFNLGRPQRHVPRFKPCFVLEEFKFDEASTSNFQRQFSDRSVSRLSVVSECDTVSTVGDQEHNELVRNYIRGVRESPSLLRQDSDSVYAGSECSDGIVFGDNEALNAIIC</sequence>
<keyword evidence="4" id="KW-1185">Reference proteome</keyword>
<comment type="caution">
    <text evidence="3">The sequence shown here is derived from an EMBL/GenBank/DDBJ whole genome shotgun (WGS) entry which is preliminary data.</text>
</comment>
<dbReference type="EMBL" id="RWGY01000029">
    <property type="protein sequence ID" value="TVU19916.1"/>
    <property type="molecule type" value="Genomic_DNA"/>
</dbReference>
<evidence type="ECO:0000313" key="4">
    <source>
        <dbReference type="Proteomes" id="UP000324897"/>
    </source>
</evidence>
<keyword evidence="2" id="KW-0472">Membrane</keyword>
<reference evidence="3 4" key="1">
    <citation type="journal article" date="2019" name="Sci. Rep.">
        <title>A high-quality genome of Eragrostis curvula grass provides insights into Poaceae evolution and supports new strategies to enhance forage quality.</title>
        <authorList>
            <person name="Carballo J."/>
            <person name="Santos B.A.C.M."/>
            <person name="Zappacosta D."/>
            <person name="Garbus I."/>
            <person name="Selva J.P."/>
            <person name="Gallo C.A."/>
            <person name="Diaz A."/>
            <person name="Albertini E."/>
            <person name="Caccamo M."/>
            <person name="Echenique V."/>
        </authorList>
    </citation>
    <scope>NUCLEOTIDE SEQUENCE [LARGE SCALE GENOMIC DNA]</scope>
    <source>
        <strain evidence="4">cv. Victoria</strain>
        <tissue evidence="3">Leaf</tissue>
    </source>
</reference>
<dbReference type="AlphaFoldDB" id="A0A5J9U8L4"/>